<dbReference type="PROSITE" id="PS00216">
    <property type="entry name" value="SUGAR_TRANSPORT_1"/>
    <property type="match status" value="1"/>
</dbReference>
<dbReference type="InterPro" id="IPR005829">
    <property type="entry name" value="Sugar_transporter_CS"/>
</dbReference>
<evidence type="ECO:0000256" key="3">
    <source>
        <dbReference type="ARBA" id="ARBA00022448"/>
    </source>
</evidence>
<evidence type="ECO:0000259" key="13">
    <source>
        <dbReference type="PROSITE" id="PS50850"/>
    </source>
</evidence>
<keyword evidence="4" id="KW-1003">Cell membrane</keyword>
<sequence>MRVSSPARPSEGVDAGTASGRRGDRRAVFAGGIGNFIEWYDYGVYASLSPVISSLFFPNESAVASTLSTFAVFGVGFIVRPLGGLFFGQLGDRRGRRTALGLSLIMVSLSTLGMGLLPVFAHAGLVAPLLLLVFRLIQGFSAGGEFTGSATMMVENAPAGRRGRVGSWQQFSVVTGTLAGVLIVTAITNFGSAELLSAWGWRIPFLIALPLGAVGFYIRFRMEDTPHFQALAQAGEVAERPTTEAVKTQRGAMVMAFFYTALPNIGFYTFLTYTPTFLRNQGGLSLGDAYIVNVIGMATYAVLTLVVGRASDRIGRRPVLIFHAVAFFVSAIPIYLLMSSGSFWVAIVAQLPAMLIMACYSGPGTAGLTELFPTRLRFSGMALPYNLSSALFGGTAPFVATALIAWLGTPLAPAFWAMLAAIPTVIVYLRMRETAFTGLRDR</sequence>
<evidence type="ECO:0000256" key="12">
    <source>
        <dbReference type="SAM" id="Phobius"/>
    </source>
</evidence>
<feature type="transmembrane region" description="Helical" evidence="12">
    <location>
        <begin position="62"/>
        <end position="87"/>
    </location>
</feature>
<evidence type="ECO:0000256" key="4">
    <source>
        <dbReference type="ARBA" id="ARBA00022475"/>
    </source>
</evidence>
<dbReference type="InterPro" id="IPR005828">
    <property type="entry name" value="MFS_sugar_transport-like"/>
</dbReference>
<keyword evidence="5 12" id="KW-0812">Transmembrane</keyword>
<evidence type="ECO:0000256" key="6">
    <source>
        <dbReference type="ARBA" id="ARBA00022847"/>
    </source>
</evidence>
<evidence type="ECO:0000256" key="7">
    <source>
        <dbReference type="ARBA" id="ARBA00022989"/>
    </source>
</evidence>
<feature type="transmembrane region" description="Helical" evidence="12">
    <location>
        <begin position="343"/>
        <end position="362"/>
    </location>
</feature>
<reference evidence="14" key="1">
    <citation type="submission" date="2019-09" db="EMBL/GenBank/DDBJ databases">
        <authorList>
            <person name="Teo W.F.A."/>
            <person name="Duangmal K."/>
        </authorList>
    </citation>
    <scope>NUCLEOTIDE SEQUENCE [LARGE SCALE GENOMIC DNA]</scope>
    <source>
        <strain evidence="14">K81G1</strain>
    </source>
</reference>
<dbReference type="GO" id="GO:0015293">
    <property type="term" value="F:symporter activity"/>
    <property type="evidence" value="ECO:0007669"/>
    <property type="project" value="UniProtKB-KW"/>
</dbReference>
<dbReference type="PANTHER" id="PTHR43528">
    <property type="entry name" value="ALPHA-KETOGLUTARATE PERMEASE"/>
    <property type="match status" value="1"/>
</dbReference>
<dbReference type="GO" id="GO:0005886">
    <property type="term" value="C:plasma membrane"/>
    <property type="evidence" value="ECO:0007669"/>
    <property type="project" value="UniProtKB-SubCell"/>
</dbReference>
<feature type="transmembrane region" description="Helical" evidence="12">
    <location>
        <begin position="168"/>
        <end position="187"/>
    </location>
</feature>
<feature type="transmembrane region" description="Helical" evidence="12">
    <location>
        <begin position="252"/>
        <end position="270"/>
    </location>
</feature>
<keyword evidence="7 12" id="KW-1133">Transmembrane helix</keyword>
<dbReference type="PROSITE" id="PS50850">
    <property type="entry name" value="MFS"/>
    <property type="match status" value="1"/>
</dbReference>
<evidence type="ECO:0000256" key="11">
    <source>
        <dbReference type="SAM" id="MobiDB-lite"/>
    </source>
</evidence>
<feature type="transmembrane region" description="Helical" evidence="12">
    <location>
        <begin position="383"/>
        <end position="407"/>
    </location>
</feature>
<feature type="transmembrane region" description="Helical" evidence="12">
    <location>
        <begin position="319"/>
        <end position="337"/>
    </location>
</feature>
<comment type="subcellular location">
    <subcellularLocation>
        <location evidence="1">Cell membrane</location>
        <topology evidence="1">Multi-pass membrane protein</topology>
    </subcellularLocation>
</comment>
<feature type="transmembrane region" description="Helical" evidence="12">
    <location>
        <begin position="126"/>
        <end position="147"/>
    </location>
</feature>
<dbReference type="Gene3D" id="1.20.1250.20">
    <property type="entry name" value="MFS general substrate transporter like domains"/>
    <property type="match status" value="2"/>
</dbReference>
<feature type="transmembrane region" description="Helical" evidence="12">
    <location>
        <begin position="290"/>
        <end position="307"/>
    </location>
</feature>
<dbReference type="EMBL" id="VMNW02000002">
    <property type="protein sequence ID" value="KAA9166446.1"/>
    <property type="molecule type" value="Genomic_DNA"/>
</dbReference>
<dbReference type="FunFam" id="1.20.1250.20:FF:000001">
    <property type="entry name" value="Dicarboxylate MFS transporter"/>
    <property type="match status" value="1"/>
</dbReference>
<dbReference type="AlphaFoldDB" id="A0A5N0VJV1"/>
<dbReference type="PANTHER" id="PTHR43528:SF1">
    <property type="entry name" value="ALPHA-KETOGLUTARATE PERMEASE"/>
    <property type="match status" value="1"/>
</dbReference>
<keyword evidence="6" id="KW-0769">Symport</keyword>
<keyword evidence="3" id="KW-0813">Transport</keyword>
<evidence type="ECO:0000313" key="14">
    <source>
        <dbReference type="EMBL" id="KAA9166446.1"/>
    </source>
</evidence>
<feature type="region of interest" description="Disordered" evidence="11">
    <location>
        <begin position="1"/>
        <end position="20"/>
    </location>
</feature>
<dbReference type="SUPFAM" id="SSF103473">
    <property type="entry name" value="MFS general substrate transporter"/>
    <property type="match status" value="1"/>
</dbReference>
<feature type="transmembrane region" description="Helical" evidence="12">
    <location>
        <begin position="99"/>
        <end position="120"/>
    </location>
</feature>
<dbReference type="OrthoDB" id="8953821at2"/>
<dbReference type="Proteomes" id="UP000319769">
    <property type="component" value="Unassembled WGS sequence"/>
</dbReference>
<dbReference type="InterPro" id="IPR020846">
    <property type="entry name" value="MFS_dom"/>
</dbReference>
<feature type="transmembrane region" description="Helical" evidence="12">
    <location>
        <begin position="413"/>
        <end position="431"/>
    </location>
</feature>
<comment type="caution">
    <text evidence="14">The sequence shown here is derived from an EMBL/GenBank/DDBJ whole genome shotgun (WGS) entry which is preliminary data.</text>
</comment>
<proteinExistence type="inferred from homology"/>
<evidence type="ECO:0000256" key="2">
    <source>
        <dbReference type="ARBA" id="ARBA00008240"/>
    </source>
</evidence>
<evidence type="ECO:0000256" key="8">
    <source>
        <dbReference type="ARBA" id="ARBA00023136"/>
    </source>
</evidence>
<protein>
    <recommendedName>
        <fullName evidence="10">Putative proline/betaine transporter</fullName>
    </recommendedName>
</protein>
<evidence type="ECO:0000313" key="15">
    <source>
        <dbReference type="Proteomes" id="UP000319769"/>
    </source>
</evidence>
<keyword evidence="8 12" id="KW-0472">Membrane</keyword>
<gene>
    <name evidence="14" type="ORF">FPZ12_002480</name>
</gene>
<evidence type="ECO:0000256" key="9">
    <source>
        <dbReference type="ARBA" id="ARBA00037295"/>
    </source>
</evidence>
<evidence type="ECO:0000256" key="5">
    <source>
        <dbReference type="ARBA" id="ARBA00022692"/>
    </source>
</evidence>
<accession>A0A5N0VJV1</accession>
<feature type="domain" description="Major facilitator superfamily (MFS) profile" evidence="13">
    <location>
        <begin position="27"/>
        <end position="435"/>
    </location>
</feature>
<evidence type="ECO:0000256" key="1">
    <source>
        <dbReference type="ARBA" id="ARBA00004651"/>
    </source>
</evidence>
<dbReference type="InterPro" id="IPR036259">
    <property type="entry name" value="MFS_trans_sf"/>
</dbReference>
<dbReference type="InterPro" id="IPR051084">
    <property type="entry name" value="H+-coupled_symporters"/>
</dbReference>
<feature type="transmembrane region" description="Helical" evidence="12">
    <location>
        <begin position="199"/>
        <end position="218"/>
    </location>
</feature>
<name>A0A5N0VJV1_9PSEU</name>
<comment type="function">
    <text evidence="9">May be a proton symporter involved in the uptake of osmolytes such as proline and glycine betaine.</text>
</comment>
<keyword evidence="15" id="KW-1185">Reference proteome</keyword>
<comment type="similarity">
    <text evidence="2">Belongs to the major facilitator superfamily. Metabolite:H+ Symporter (MHS) family (TC 2.A.1.6) family.</text>
</comment>
<evidence type="ECO:0000256" key="10">
    <source>
        <dbReference type="ARBA" id="ARBA00039918"/>
    </source>
</evidence>
<organism evidence="14 15">
    <name type="scientific">Amycolatopsis acidicola</name>
    <dbReference type="NCBI Taxonomy" id="2596893"/>
    <lineage>
        <taxon>Bacteria</taxon>
        <taxon>Bacillati</taxon>
        <taxon>Actinomycetota</taxon>
        <taxon>Actinomycetes</taxon>
        <taxon>Pseudonocardiales</taxon>
        <taxon>Pseudonocardiaceae</taxon>
        <taxon>Amycolatopsis</taxon>
    </lineage>
</organism>
<dbReference type="Pfam" id="PF00083">
    <property type="entry name" value="Sugar_tr"/>
    <property type="match status" value="2"/>
</dbReference>